<dbReference type="STRING" id="234267.Acid_2118"/>
<protein>
    <submittedName>
        <fullName evidence="1">Glycosyl transferase, group 1</fullName>
    </submittedName>
</protein>
<dbReference type="AlphaFoldDB" id="Q026G1"/>
<dbReference type="InParanoid" id="Q026G1"/>
<dbReference type="OrthoDB" id="127497at2"/>
<accession>Q026G1</accession>
<dbReference type="Pfam" id="PF13692">
    <property type="entry name" value="Glyco_trans_1_4"/>
    <property type="match status" value="1"/>
</dbReference>
<dbReference type="KEGG" id="sus:Acid_2118"/>
<dbReference type="HOGENOM" id="CLU_028014_0_1_0"/>
<evidence type="ECO:0000313" key="1">
    <source>
        <dbReference type="EMBL" id="ABJ83108.1"/>
    </source>
</evidence>
<dbReference type="GO" id="GO:0016757">
    <property type="term" value="F:glycosyltransferase activity"/>
    <property type="evidence" value="ECO:0007669"/>
    <property type="project" value="TreeGrafter"/>
</dbReference>
<organism evidence="1">
    <name type="scientific">Solibacter usitatus (strain Ellin6076)</name>
    <dbReference type="NCBI Taxonomy" id="234267"/>
    <lineage>
        <taxon>Bacteria</taxon>
        <taxon>Pseudomonadati</taxon>
        <taxon>Acidobacteriota</taxon>
        <taxon>Terriglobia</taxon>
        <taxon>Bryobacterales</taxon>
        <taxon>Solibacteraceae</taxon>
        <taxon>Candidatus Solibacter</taxon>
    </lineage>
</organism>
<dbReference type="Gene3D" id="3.40.50.2000">
    <property type="entry name" value="Glycogen Phosphorylase B"/>
    <property type="match status" value="2"/>
</dbReference>
<dbReference type="EMBL" id="CP000473">
    <property type="protein sequence ID" value="ABJ83108.1"/>
    <property type="molecule type" value="Genomic_DNA"/>
</dbReference>
<gene>
    <name evidence="1" type="ordered locus">Acid_2118</name>
</gene>
<dbReference type="SUPFAM" id="SSF53756">
    <property type="entry name" value="UDP-Glycosyltransferase/glycogen phosphorylase"/>
    <property type="match status" value="1"/>
</dbReference>
<dbReference type="CAZy" id="GT4">
    <property type="family name" value="Glycosyltransferase Family 4"/>
</dbReference>
<dbReference type="CDD" id="cd03801">
    <property type="entry name" value="GT4_PimA-like"/>
    <property type="match status" value="1"/>
</dbReference>
<reference evidence="1" key="1">
    <citation type="submission" date="2006-10" db="EMBL/GenBank/DDBJ databases">
        <title>Complete sequence of Solibacter usitatus Ellin6076.</title>
        <authorList>
            <consortium name="US DOE Joint Genome Institute"/>
            <person name="Copeland A."/>
            <person name="Lucas S."/>
            <person name="Lapidus A."/>
            <person name="Barry K."/>
            <person name="Detter J.C."/>
            <person name="Glavina del Rio T."/>
            <person name="Hammon N."/>
            <person name="Israni S."/>
            <person name="Dalin E."/>
            <person name="Tice H."/>
            <person name="Pitluck S."/>
            <person name="Thompson L.S."/>
            <person name="Brettin T."/>
            <person name="Bruce D."/>
            <person name="Han C."/>
            <person name="Tapia R."/>
            <person name="Gilna P."/>
            <person name="Schmutz J."/>
            <person name="Larimer F."/>
            <person name="Land M."/>
            <person name="Hauser L."/>
            <person name="Kyrpides N."/>
            <person name="Mikhailova N."/>
            <person name="Janssen P.H."/>
            <person name="Kuske C.R."/>
            <person name="Richardson P."/>
        </authorList>
    </citation>
    <scope>NUCLEOTIDE SEQUENCE</scope>
    <source>
        <strain evidence="1">Ellin6076</strain>
    </source>
</reference>
<sequence>MKEWIFRLLGKGPEAVVVVFCTGDPDLCARMVEEVRTLVPDRRVFVATEENWPELRRELKPYRVGLAPVMLTRRPSALRRAAYRLAPHKILAYNSRLERHHLRFNLASVLFWRGVPLDRIHLRPWWWPFPKRDRSIVPQGYRVLEGRPCTQGRRRIAVLSPYFPFPLAHGGAVRIYNLLREMAREFDVELFAFTDGPLEVAPLLEFCARIALVEKPRYREPRWSSLLPPEVHEFRSTAMQKALAEERRAFGYEKLQVEYTQLAEYAGDVLVEHDVTFDLFTQIAGRERTLAAAWDAFRWRRFENRALRRYRHVVVMSEKDLKMVGVPAVVLPNGVDLERFRPEPEPPGENLLFIGSFRHFPNVAAYRFFAESVWPLLREKFPRLTLTVVCGADHLTYWRAFSDSPEPKPDPRIRLLGFVSDVRPLYREANLIIVPTTISAGTNVKVLEAMAMQRAVVSTTSGCAGLGLLHDHNVWIADTPQAFAAGIATLINDPDRRAQIALAAYGVARRNFDWPAIGGRQRDLLSL</sequence>
<proteinExistence type="predicted"/>
<keyword evidence="1" id="KW-0808">Transferase</keyword>
<dbReference type="eggNOG" id="COG0438">
    <property type="taxonomic scope" value="Bacteria"/>
</dbReference>
<dbReference type="PANTHER" id="PTHR12526">
    <property type="entry name" value="GLYCOSYLTRANSFERASE"/>
    <property type="match status" value="1"/>
</dbReference>
<dbReference type="PANTHER" id="PTHR12526:SF600">
    <property type="entry name" value="GLYCOSYL TRANSFERASE GROUP 1"/>
    <property type="match status" value="1"/>
</dbReference>
<name>Q026G1_SOLUE</name>